<keyword evidence="2" id="KW-0378">Hydrolase</keyword>
<dbReference type="CDD" id="cd00085">
    <property type="entry name" value="HNHc"/>
    <property type="match status" value="1"/>
</dbReference>
<reference evidence="2 3" key="1">
    <citation type="submission" date="2015-04" db="EMBL/GenBank/DDBJ databases">
        <authorList>
            <person name="Hodson T.S."/>
            <person name="Hyde J.R."/>
            <person name="Schouten J.T."/>
            <person name="Crockett J.T."/>
            <person name="Smith T.A."/>
            <person name="Merrill B.D."/>
            <person name="Crook M.B."/>
            <person name="Griffitts J.S."/>
            <person name="Burnett S.H."/>
            <person name="Grose J.H."/>
            <person name="Breakwell D.P."/>
        </authorList>
    </citation>
    <scope>NUCLEOTIDE SEQUENCE [LARGE SCALE GENOMIC DNA]</scope>
</reference>
<accession>A0A0F6YR61</accession>
<dbReference type="SMART" id="SM00507">
    <property type="entry name" value="HNHc"/>
    <property type="match status" value="1"/>
</dbReference>
<dbReference type="GO" id="GO:0003676">
    <property type="term" value="F:nucleic acid binding"/>
    <property type="evidence" value="ECO:0007669"/>
    <property type="project" value="InterPro"/>
</dbReference>
<dbReference type="Gene3D" id="1.10.30.50">
    <property type="match status" value="1"/>
</dbReference>
<evidence type="ECO:0000259" key="1">
    <source>
        <dbReference type="SMART" id="SM00507"/>
    </source>
</evidence>
<dbReference type="GeneID" id="26639063"/>
<dbReference type="GO" id="GO:0004519">
    <property type="term" value="F:endonuclease activity"/>
    <property type="evidence" value="ECO:0007669"/>
    <property type="project" value="UniProtKB-KW"/>
</dbReference>
<proteinExistence type="predicted"/>
<dbReference type="InterPro" id="IPR052892">
    <property type="entry name" value="NA-targeting_endonuclease"/>
</dbReference>
<dbReference type="KEGG" id="vg:26639063"/>
<protein>
    <submittedName>
        <fullName evidence="2">HNH endonuclease</fullName>
    </submittedName>
</protein>
<name>A0A0F6YR61_9CAUD</name>
<gene>
    <name evidence="2" type="ORF">PHIN3_328</name>
</gene>
<dbReference type="PANTHER" id="PTHR33877">
    <property type="entry name" value="SLL1193 PROTEIN"/>
    <property type="match status" value="1"/>
</dbReference>
<feature type="domain" description="HNH nuclease" evidence="1">
    <location>
        <begin position="15"/>
        <end position="68"/>
    </location>
</feature>
<organism evidence="2 3">
    <name type="scientific">Sinorhizobium phage phiN3</name>
    <dbReference type="NCBI Taxonomy" id="1647405"/>
    <lineage>
        <taxon>Viruses</taxon>
        <taxon>Duplodnaviria</taxon>
        <taxon>Heunggongvirae</taxon>
        <taxon>Uroviricota</taxon>
        <taxon>Caudoviricetes</taxon>
        <taxon>Emdodecavirus</taxon>
        <taxon>Emdodecavirus N3</taxon>
    </lineage>
</organism>
<dbReference type="GO" id="GO:0008270">
    <property type="term" value="F:zinc ion binding"/>
    <property type="evidence" value="ECO:0007669"/>
    <property type="project" value="InterPro"/>
</dbReference>
<dbReference type="EMBL" id="KR052482">
    <property type="protein sequence ID" value="AKF13591.1"/>
    <property type="molecule type" value="Genomic_DNA"/>
</dbReference>
<evidence type="ECO:0000313" key="2">
    <source>
        <dbReference type="EMBL" id="AKF13591.1"/>
    </source>
</evidence>
<dbReference type="OrthoDB" id="22258at10239"/>
<dbReference type="Proteomes" id="UP000202958">
    <property type="component" value="Segment"/>
</dbReference>
<keyword evidence="2" id="KW-0540">Nuclease</keyword>
<dbReference type="PANTHER" id="PTHR33877:SF2">
    <property type="entry name" value="OS07G0170200 PROTEIN"/>
    <property type="match status" value="1"/>
</dbReference>
<keyword evidence="3" id="KW-1185">Reference proteome</keyword>
<dbReference type="InterPro" id="IPR003615">
    <property type="entry name" value="HNH_nuc"/>
</dbReference>
<sequence length="119" mass="13845">MKQHVNVLNRAFLKVYREESLKEHDGKCTFCYEPLTYKNVTADHRKAQVKGGTHRKDNITAACFECNQTKGSMSESAYRKAIKSPSGRNIYFLMAWSRRKINLQTDRSINNIKTYFGME</sequence>
<evidence type="ECO:0000313" key="3">
    <source>
        <dbReference type="Proteomes" id="UP000202958"/>
    </source>
</evidence>
<dbReference type="RefSeq" id="YP_009212568.1">
    <property type="nucleotide sequence ID" value="NC_028945.1"/>
</dbReference>
<dbReference type="Pfam" id="PF01844">
    <property type="entry name" value="HNH"/>
    <property type="match status" value="1"/>
</dbReference>
<dbReference type="InterPro" id="IPR002711">
    <property type="entry name" value="HNH"/>
</dbReference>
<keyword evidence="2" id="KW-0255">Endonuclease</keyword>